<dbReference type="Gene3D" id="1.10.10.10">
    <property type="entry name" value="Winged helix-like DNA-binding domain superfamily/Winged helix DNA-binding domain"/>
    <property type="match status" value="1"/>
</dbReference>
<protein>
    <submittedName>
        <fullName evidence="3">MarR family winged helix-turn-helix transcriptional regulator</fullName>
    </submittedName>
</protein>
<gene>
    <name evidence="3" type="ORF">ACFQH9_00115</name>
</gene>
<dbReference type="PRINTS" id="PR00598">
    <property type="entry name" value="HTHMARR"/>
</dbReference>
<dbReference type="PROSITE" id="PS50995">
    <property type="entry name" value="HTH_MARR_2"/>
    <property type="match status" value="1"/>
</dbReference>
<evidence type="ECO:0000259" key="2">
    <source>
        <dbReference type="PROSITE" id="PS50995"/>
    </source>
</evidence>
<name>A0ABW1I167_9PSEU</name>
<accession>A0ABW1I167</accession>
<evidence type="ECO:0000313" key="4">
    <source>
        <dbReference type="Proteomes" id="UP001596119"/>
    </source>
</evidence>
<dbReference type="PANTHER" id="PTHR33164:SF99">
    <property type="entry name" value="MARR FAMILY REGULATORY PROTEIN"/>
    <property type="match status" value="1"/>
</dbReference>
<evidence type="ECO:0000256" key="1">
    <source>
        <dbReference type="SAM" id="MobiDB-lite"/>
    </source>
</evidence>
<dbReference type="SMART" id="SM00347">
    <property type="entry name" value="HTH_MARR"/>
    <property type="match status" value="1"/>
</dbReference>
<dbReference type="SUPFAM" id="SSF46785">
    <property type="entry name" value="Winged helix' DNA-binding domain"/>
    <property type="match status" value="1"/>
</dbReference>
<dbReference type="PANTHER" id="PTHR33164">
    <property type="entry name" value="TRANSCRIPTIONAL REGULATOR, MARR FAMILY"/>
    <property type="match status" value="1"/>
</dbReference>
<comment type="caution">
    <text evidence="3">The sequence shown here is derived from an EMBL/GenBank/DDBJ whole genome shotgun (WGS) entry which is preliminary data.</text>
</comment>
<feature type="region of interest" description="Disordered" evidence="1">
    <location>
        <begin position="157"/>
        <end position="179"/>
    </location>
</feature>
<dbReference type="InterPro" id="IPR036388">
    <property type="entry name" value="WH-like_DNA-bd_sf"/>
</dbReference>
<dbReference type="Proteomes" id="UP001596119">
    <property type="component" value="Unassembled WGS sequence"/>
</dbReference>
<dbReference type="InterPro" id="IPR000835">
    <property type="entry name" value="HTH_MarR-typ"/>
</dbReference>
<dbReference type="Pfam" id="PF12802">
    <property type="entry name" value="MarR_2"/>
    <property type="match status" value="1"/>
</dbReference>
<keyword evidence="4" id="KW-1185">Reference proteome</keyword>
<evidence type="ECO:0000313" key="3">
    <source>
        <dbReference type="EMBL" id="MFC5946678.1"/>
    </source>
</evidence>
<proteinExistence type="predicted"/>
<reference evidence="4" key="1">
    <citation type="journal article" date="2019" name="Int. J. Syst. Evol. Microbiol.">
        <title>The Global Catalogue of Microorganisms (GCM) 10K type strain sequencing project: providing services to taxonomists for standard genome sequencing and annotation.</title>
        <authorList>
            <consortium name="The Broad Institute Genomics Platform"/>
            <consortium name="The Broad Institute Genome Sequencing Center for Infectious Disease"/>
            <person name="Wu L."/>
            <person name="Ma J."/>
        </authorList>
    </citation>
    <scope>NUCLEOTIDE SEQUENCE [LARGE SCALE GENOMIC DNA]</scope>
    <source>
        <strain evidence="4">CGMCC 4.7397</strain>
    </source>
</reference>
<organism evidence="3 4">
    <name type="scientific">Pseudonocardia lutea</name>
    <dbReference type="NCBI Taxonomy" id="2172015"/>
    <lineage>
        <taxon>Bacteria</taxon>
        <taxon>Bacillati</taxon>
        <taxon>Actinomycetota</taxon>
        <taxon>Actinomycetes</taxon>
        <taxon>Pseudonocardiales</taxon>
        <taxon>Pseudonocardiaceae</taxon>
        <taxon>Pseudonocardia</taxon>
    </lineage>
</organism>
<dbReference type="InterPro" id="IPR039422">
    <property type="entry name" value="MarR/SlyA-like"/>
</dbReference>
<sequence length="179" mass="19901">MAHTRWLDDEEQRTWRAFLTAQRLLFERVERQLQNEARMPHGYYEILVRLSEAPDRTLRMSRLADTSLSSRSRLSHAVARLEEAGWVERTACETDRRGAWARLTDAGLAALQAAAPGHVETVRSLLFDALTPEQAAALRDVSESLVAHLTDRPVWPAGDDTGCPTPARGAAEEACPEAG</sequence>
<dbReference type="InterPro" id="IPR036390">
    <property type="entry name" value="WH_DNA-bd_sf"/>
</dbReference>
<dbReference type="EMBL" id="JBHSQK010000001">
    <property type="protein sequence ID" value="MFC5946678.1"/>
    <property type="molecule type" value="Genomic_DNA"/>
</dbReference>
<dbReference type="RefSeq" id="WP_379562791.1">
    <property type="nucleotide sequence ID" value="NZ_JBHSQK010000001.1"/>
</dbReference>
<feature type="domain" description="HTH marR-type" evidence="2">
    <location>
        <begin position="11"/>
        <end position="147"/>
    </location>
</feature>